<dbReference type="AlphaFoldDB" id="A0A812XI71"/>
<sequence>QVGRRMVPVVIAVCGPESVFFLLFLGFMICGAFHAYYVFPIEENVSANGFGLNHVLGTFLKIFRLTVLGDFDLSELEGLSDHVTARLDPKTNKITGTVDVNSDEWAPKYHRTIRYEFVILTLVITVVVMNVYVGLLGELYHKAERRCRQLYNNYRASCAYRHMCERHAFLKIACYICSSSDKEKKQVGLYWLSYSKSRLLDEDD</sequence>
<organism evidence="2 3">
    <name type="scientific">Symbiodinium pilosum</name>
    <name type="common">Dinoflagellate</name>
    <dbReference type="NCBI Taxonomy" id="2952"/>
    <lineage>
        <taxon>Eukaryota</taxon>
        <taxon>Sar</taxon>
        <taxon>Alveolata</taxon>
        <taxon>Dinophyceae</taxon>
        <taxon>Suessiales</taxon>
        <taxon>Symbiodiniaceae</taxon>
        <taxon>Symbiodinium</taxon>
    </lineage>
</organism>
<feature type="transmembrane region" description="Helical" evidence="1">
    <location>
        <begin position="117"/>
        <end position="140"/>
    </location>
</feature>
<keyword evidence="1" id="KW-0472">Membrane</keyword>
<gene>
    <name evidence="2" type="ORF">SPIL2461_LOCUS20919</name>
</gene>
<evidence type="ECO:0000256" key="1">
    <source>
        <dbReference type="SAM" id="Phobius"/>
    </source>
</evidence>
<dbReference type="EMBL" id="CAJNIZ010045774">
    <property type="protein sequence ID" value="CAE7729660.1"/>
    <property type="molecule type" value="Genomic_DNA"/>
</dbReference>
<evidence type="ECO:0008006" key="4">
    <source>
        <dbReference type="Google" id="ProtNLM"/>
    </source>
</evidence>
<protein>
    <recommendedName>
        <fullName evidence="4">Ion transport domain-containing protein</fullName>
    </recommendedName>
</protein>
<accession>A0A812XI71</accession>
<reference evidence="2" key="1">
    <citation type="submission" date="2021-02" db="EMBL/GenBank/DDBJ databases">
        <authorList>
            <person name="Dougan E. K."/>
            <person name="Rhodes N."/>
            <person name="Thang M."/>
            <person name="Chan C."/>
        </authorList>
    </citation>
    <scope>NUCLEOTIDE SEQUENCE</scope>
</reference>
<proteinExistence type="predicted"/>
<evidence type="ECO:0000313" key="2">
    <source>
        <dbReference type="EMBL" id="CAE7729660.1"/>
    </source>
</evidence>
<name>A0A812XI71_SYMPI</name>
<dbReference type="OrthoDB" id="408351at2759"/>
<feature type="non-terminal residue" evidence="2">
    <location>
        <position position="1"/>
    </location>
</feature>
<keyword evidence="1" id="KW-1133">Transmembrane helix</keyword>
<comment type="caution">
    <text evidence="2">The sequence shown here is derived from an EMBL/GenBank/DDBJ whole genome shotgun (WGS) entry which is preliminary data.</text>
</comment>
<keyword evidence="3" id="KW-1185">Reference proteome</keyword>
<keyword evidence="1" id="KW-0812">Transmembrane</keyword>
<evidence type="ECO:0000313" key="3">
    <source>
        <dbReference type="Proteomes" id="UP000649617"/>
    </source>
</evidence>
<feature type="non-terminal residue" evidence="2">
    <location>
        <position position="204"/>
    </location>
</feature>
<dbReference type="Proteomes" id="UP000649617">
    <property type="component" value="Unassembled WGS sequence"/>
</dbReference>